<proteinExistence type="predicted"/>
<dbReference type="PANTHER" id="PTHR43546">
    <property type="entry name" value="UPF0173 METAL-DEPENDENT HYDROLASE MJ1163-RELATED"/>
    <property type="match status" value="1"/>
</dbReference>
<sequence length="281" mass="31852">MNDKIVIGKTGKQLLKQMDTTEVPKDGVAIWQLGQESLVVKKQGKLIYFDPYLSASPSRSFEPPIKPEEIYNADYVVITHHHSDHLDPFTLKDLSIHSPQALFVCPAPHVQLMLDAGIGEERIIAAKAGVSCELTQGISFTPVACKHEKYITDADGNHFFLGYVFNLDGLIFYHAGDALADQELEDALKPHHIELACMPINGHDWRRLRKQIYGNMTFREAADMAAEIGAEMVIPMHYDMFKGNTENPAYFVDYLGRYYPSMKFKVLVPGERFLYLTEREQ</sequence>
<evidence type="ECO:0000256" key="2">
    <source>
        <dbReference type="ARBA" id="ARBA00034221"/>
    </source>
</evidence>
<evidence type="ECO:0000313" key="7">
    <source>
        <dbReference type="Proteomes" id="UP001165962"/>
    </source>
</evidence>
<gene>
    <name evidence="6" type="ORF">G9U52_16025</name>
</gene>
<feature type="domain" description="Metallo-beta-lactamase" evidence="5">
    <location>
        <begin position="47"/>
        <end position="238"/>
    </location>
</feature>
<dbReference type="InterPro" id="IPR050114">
    <property type="entry name" value="UPF0173_UPF0282_UlaG_hydrolase"/>
</dbReference>
<evidence type="ECO:0000313" key="6">
    <source>
        <dbReference type="EMBL" id="NHN31347.1"/>
    </source>
</evidence>
<dbReference type="PANTHER" id="PTHR43546:SF9">
    <property type="entry name" value="L-ASCORBATE-6-PHOSPHATE LACTONASE ULAG-RELATED"/>
    <property type="match status" value="1"/>
</dbReference>
<comment type="caution">
    <text evidence="6">The sequence shown here is derived from an EMBL/GenBank/DDBJ whole genome shotgun (WGS) entry which is preliminary data.</text>
</comment>
<dbReference type="InterPro" id="IPR001279">
    <property type="entry name" value="Metallo-B-lactamas"/>
</dbReference>
<dbReference type="SUPFAM" id="SSF56281">
    <property type="entry name" value="Metallo-hydrolase/oxidoreductase"/>
    <property type="match status" value="1"/>
</dbReference>
<accession>A0ABX0J908</accession>
<dbReference type="EMBL" id="JAAOIW010000005">
    <property type="protein sequence ID" value="NHN31347.1"/>
    <property type="molecule type" value="Genomic_DNA"/>
</dbReference>
<evidence type="ECO:0000256" key="1">
    <source>
        <dbReference type="ARBA" id="ARBA00022801"/>
    </source>
</evidence>
<organism evidence="6 7">
    <name type="scientific">Paenibacillus agricola</name>
    <dbReference type="NCBI Taxonomy" id="2716264"/>
    <lineage>
        <taxon>Bacteria</taxon>
        <taxon>Bacillati</taxon>
        <taxon>Bacillota</taxon>
        <taxon>Bacilli</taxon>
        <taxon>Bacillales</taxon>
        <taxon>Paenibacillaceae</taxon>
        <taxon>Paenibacillus</taxon>
    </lineage>
</organism>
<evidence type="ECO:0000259" key="5">
    <source>
        <dbReference type="Pfam" id="PF12706"/>
    </source>
</evidence>
<dbReference type="Pfam" id="PF12706">
    <property type="entry name" value="Lactamase_B_2"/>
    <property type="match status" value="1"/>
</dbReference>
<keyword evidence="7" id="KW-1185">Reference proteome</keyword>
<evidence type="ECO:0000256" key="3">
    <source>
        <dbReference type="ARBA" id="ARBA00034301"/>
    </source>
</evidence>
<dbReference type="InterPro" id="IPR036866">
    <property type="entry name" value="RibonucZ/Hydroxyglut_hydro"/>
</dbReference>
<comment type="catalytic activity">
    <reaction evidence="2">
        <text>3',5'-cyclic CMP + H2O = CMP + H(+)</text>
        <dbReference type="Rhea" id="RHEA:72675"/>
        <dbReference type="ChEBI" id="CHEBI:15377"/>
        <dbReference type="ChEBI" id="CHEBI:15378"/>
        <dbReference type="ChEBI" id="CHEBI:58003"/>
        <dbReference type="ChEBI" id="CHEBI:60377"/>
    </reaction>
    <physiologicalReaction direction="left-to-right" evidence="2">
        <dbReference type="Rhea" id="RHEA:72676"/>
    </physiologicalReaction>
</comment>
<comment type="function">
    <text evidence="3">Counteracts the endogenous Pycsar antiviral defense system. Phosphodiesterase that enables metal-dependent hydrolysis of host cyclic nucleotide Pycsar defense signals such as cCMP and cUMP.</text>
</comment>
<dbReference type="RefSeq" id="WP_166151301.1">
    <property type="nucleotide sequence ID" value="NZ_JAAOIW010000005.1"/>
</dbReference>
<comment type="catalytic activity">
    <reaction evidence="4">
        <text>3',5'-cyclic UMP + H2O = UMP + H(+)</text>
        <dbReference type="Rhea" id="RHEA:70575"/>
        <dbReference type="ChEBI" id="CHEBI:15377"/>
        <dbReference type="ChEBI" id="CHEBI:15378"/>
        <dbReference type="ChEBI" id="CHEBI:57865"/>
        <dbReference type="ChEBI" id="CHEBI:184387"/>
    </reaction>
    <physiologicalReaction direction="left-to-right" evidence="4">
        <dbReference type="Rhea" id="RHEA:70576"/>
    </physiologicalReaction>
</comment>
<evidence type="ECO:0000256" key="4">
    <source>
        <dbReference type="ARBA" id="ARBA00048505"/>
    </source>
</evidence>
<protein>
    <submittedName>
        <fullName evidence="6">MBL fold metallo-hydrolase</fullName>
    </submittedName>
</protein>
<keyword evidence="1" id="KW-0378">Hydrolase</keyword>
<name>A0ABX0J908_9BACL</name>
<reference evidence="6" key="1">
    <citation type="submission" date="2020-03" db="EMBL/GenBank/DDBJ databases">
        <title>Draft sequencing of Paenibacilllus sp. S3N08.</title>
        <authorList>
            <person name="Kim D.-U."/>
        </authorList>
    </citation>
    <scope>NUCLEOTIDE SEQUENCE</scope>
    <source>
        <strain evidence="6">S3N08</strain>
    </source>
</reference>
<dbReference type="Proteomes" id="UP001165962">
    <property type="component" value="Unassembled WGS sequence"/>
</dbReference>
<dbReference type="Gene3D" id="3.60.15.10">
    <property type="entry name" value="Ribonuclease Z/Hydroxyacylglutathione hydrolase-like"/>
    <property type="match status" value="1"/>
</dbReference>